<dbReference type="Pfam" id="PF04818">
    <property type="entry name" value="CID"/>
    <property type="match status" value="1"/>
</dbReference>
<feature type="compositionally biased region" description="Polar residues" evidence="6">
    <location>
        <begin position="682"/>
        <end position="700"/>
    </location>
</feature>
<dbReference type="EnsemblMetazoa" id="GBRI001700-RA">
    <property type="protein sequence ID" value="GBRI001700-PA"/>
    <property type="gene ID" value="GBRI001700"/>
</dbReference>
<evidence type="ECO:0000256" key="3">
    <source>
        <dbReference type="ARBA" id="ARBA00022990"/>
    </source>
</evidence>
<organism evidence="8 9">
    <name type="scientific">Glossina brevipalpis</name>
    <dbReference type="NCBI Taxonomy" id="37001"/>
    <lineage>
        <taxon>Eukaryota</taxon>
        <taxon>Metazoa</taxon>
        <taxon>Ecdysozoa</taxon>
        <taxon>Arthropoda</taxon>
        <taxon>Hexapoda</taxon>
        <taxon>Insecta</taxon>
        <taxon>Pterygota</taxon>
        <taxon>Neoptera</taxon>
        <taxon>Endopterygota</taxon>
        <taxon>Diptera</taxon>
        <taxon>Brachycera</taxon>
        <taxon>Muscomorpha</taxon>
        <taxon>Hippoboscoidea</taxon>
        <taxon>Glossinidae</taxon>
        <taxon>Glossina</taxon>
    </lineage>
</organism>
<dbReference type="VEuPathDB" id="VectorBase:GBRI001700"/>
<reference evidence="9" key="1">
    <citation type="submission" date="2014-03" db="EMBL/GenBank/DDBJ databases">
        <authorList>
            <person name="Aksoy S."/>
            <person name="Warren W."/>
            <person name="Wilson R.K."/>
        </authorList>
    </citation>
    <scope>NUCLEOTIDE SEQUENCE [LARGE SCALE GENOMIC DNA]</scope>
    <source>
        <strain evidence="9">IAEA</strain>
    </source>
</reference>
<keyword evidence="1" id="KW-0488">Methylation</keyword>
<dbReference type="PROSITE" id="PS51391">
    <property type="entry name" value="CID"/>
    <property type="match status" value="1"/>
</dbReference>
<evidence type="ECO:0000256" key="1">
    <source>
        <dbReference type="ARBA" id="ARBA00022481"/>
    </source>
</evidence>
<keyword evidence="9" id="KW-1185">Reference proteome</keyword>
<feature type="compositionally biased region" description="Basic and acidic residues" evidence="6">
    <location>
        <begin position="748"/>
        <end position="763"/>
    </location>
</feature>
<protein>
    <recommendedName>
        <fullName evidence="5">Regulation of nuclear pre-mRNA domain-containing protein 2</fullName>
    </recommendedName>
</protein>
<dbReference type="AlphaFoldDB" id="A0A1A9W0E2"/>
<keyword evidence="3" id="KW-0007">Acetylation</keyword>
<evidence type="ECO:0000256" key="5">
    <source>
        <dbReference type="ARBA" id="ARBA00067342"/>
    </source>
</evidence>
<feature type="domain" description="CID" evidence="7">
    <location>
        <begin position="7"/>
        <end position="136"/>
    </location>
</feature>
<dbReference type="FunFam" id="1.25.40.90:FF:000020">
    <property type="entry name" value="regulation of nuclear pre-mRNA domain-containing protein 2 isoform X1"/>
    <property type="match status" value="1"/>
</dbReference>
<feature type="region of interest" description="Disordered" evidence="6">
    <location>
        <begin position="291"/>
        <end position="312"/>
    </location>
</feature>
<name>A0A1A9W0E2_9MUSC</name>
<dbReference type="InterPro" id="IPR006569">
    <property type="entry name" value="CID_dom"/>
</dbReference>
<reference evidence="8" key="2">
    <citation type="submission" date="2020-05" db="UniProtKB">
        <authorList>
            <consortium name="EnsemblMetazoa"/>
        </authorList>
    </citation>
    <scope>IDENTIFICATION</scope>
    <source>
        <strain evidence="8">IAEA</strain>
    </source>
</reference>
<evidence type="ECO:0000259" key="7">
    <source>
        <dbReference type="PROSITE" id="PS51391"/>
    </source>
</evidence>
<proteinExistence type="predicted"/>
<dbReference type="STRING" id="37001.A0A1A9W0E2"/>
<feature type="region of interest" description="Disordered" evidence="6">
    <location>
        <begin position="472"/>
        <end position="556"/>
    </location>
</feature>
<evidence type="ECO:0000313" key="8">
    <source>
        <dbReference type="EnsemblMetazoa" id="GBRI001700-PA"/>
    </source>
</evidence>
<dbReference type="SUPFAM" id="SSF48464">
    <property type="entry name" value="ENTH/VHS domain"/>
    <property type="match status" value="1"/>
</dbReference>
<dbReference type="GO" id="GO:0031124">
    <property type="term" value="P:mRNA 3'-end processing"/>
    <property type="evidence" value="ECO:0007669"/>
    <property type="project" value="TreeGrafter"/>
</dbReference>
<dbReference type="CDD" id="cd16981">
    <property type="entry name" value="CID_RPRD_like"/>
    <property type="match status" value="1"/>
</dbReference>
<dbReference type="PANTHER" id="PTHR12460">
    <property type="entry name" value="CYCLIN-DEPENDENT KINASE INHIBITOR-RELATED PROTEIN"/>
    <property type="match status" value="1"/>
</dbReference>
<feature type="compositionally biased region" description="Polar residues" evidence="6">
    <location>
        <begin position="709"/>
        <end position="718"/>
    </location>
</feature>
<evidence type="ECO:0000313" key="9">
    <source>
        <dbReference type="Proteomes" id="UP000091820"/>
    </source>
</evidence>
<feature type="region of interest" description="Disordered" evidence="6">
    <location>
        <begin position="878"/>
        <end position="917"/>
    </location>
</feature>
<feature type="region of interest" description="Disordered" evidence="6">
    <location>
        <begin position="682"/>
        <end position="725"/>
    </location>
</feature>
<dbReference type="Proteomes" id="UP000091820">
    <property type="component" value="Unassembled WGS sequence"/>
</dbReference>
<dbReference type="SMART" id="SM00582">
    <property type="entry name" value="RPR"/>
    <property type="match status" value="1"/>
</dbReference>
<sequence>MANSRTTEVFDVDLFETRLESLKDTQDGIQQMSSWCLQQRGHHKKIVAAWLNVFKRVRVEHRLILFYLANDVIQYSKRKRYEFVESWATALQKATTMVRDEKVKNKILRIFNIWEQREIYSEEYLSDLCGLLNISPPKKSHTVIESDDFQNSNLVTSVRECVELSEMTDKSFKKLPKSPSCDINTIKQQLKDRSHSDDVEKEIERYITYIEAFNKNLQAEIKSRKVVLNNLDTAIKFYTNQRGEVKVVVSVSVKLLLLPRIYLNKFLSKAYKNFGSRIKLVKKKLDEISPNLPSPIPSPDVNAPSPEPDTDLQLPDEQTTISMDFLKSSFNGYSSYLDCNLPFDINDFKRKENSLKSSSQPIEVIGSRSDDENFNSNSEYYKTESISAYPGSNNVQIPGIPVPAVPSGGYTSLARAAQQYNDVLPPPPTPPIFSLNNSLTNNSIHHNLSSGYNALTTAGNYESNTGNYSTNSYNNGDGGGSATTMRPLMPPPPIPPSVDSLDTTTSSGGAGDFNSTWDMNMSWTNPLDSSNPSTSSYGQTSIDTPVSPPHFDREPLNSAAAPLEYSEHNSSLGATQDVDHRQLHLPPFGKLGLSKEKSRQLDIDHRNLISLTGSPGANDIDKKSWLSAADEFKSLSSGDVDYRRIGQNIKTIETTVLPSIPTTTSASTTSDVSEENMAFASNVNETSISSPQKDNKSPSADFQKDDTIVSASGGTSYDPTDMVVDMDMSDDDLEDIFREVNDQENEQTESKESKATNEDETNKEPTSTESAEQVRPLVNPPLLETPTEYGPPGVWEANMPAIPGVDNFVNSNNGADWNQMPWNNSIGRGGGLIPPPPRPPFPHMQFPYPSSSDNANPFVGGPMARGRRGGVRIWTHNQYRPFPRPSRGNAIGSPYFNRGAPRGTKFRGNFRGKNTWI</sequence>
<evidence type="ECO:0000256" key="4">
    <source>
        <dbReference type="ARBA" id="ARBA00062892"/>
    </source>
</evidence>
<dbReference type="PANTHER" id="PTHR12460:SF40">
    <property type="entry name" value="REGULATION OF NUCLEAR PRE-MRNA DOMAIN-CONTAINING PROTEIN 2"/>
    <property type="match status" value="1"/>
</dbReference>
<evidence type="ECO:0000256" key="6">
    <source>
        <dbReference type="SAM" id="MobiDB-lite"/>
    </source>
</evidence>
<comment type="subunit">
    <text evidence="4">Associates with the RNA polymerase II complex.</text>
</comment>
<feature type="region of interest" description="Disordered" evidence="6">
    <location>
        <begin position="741"/>
        <end position="782"/>
    </location>
</feature>
<feature type="compositionally biased region" description="Polar residues" evidence="6">
    <location>
        <begin position="500"/>
        <end position="544"/>
    </location>
</feature>
<dbReference type="InterPro" id="IPR008942">
    <property type="entry name" value="ENTH_VHS"/>
</dbReference>
<dbReference type="Gene3D" id="1.25.40.90">
    <property type="match status" value="1"/>
</dbReference>
<keyword evidence="2" id="KW-0597">Phosphoprotein</keyword>
<dbReference type="GO" id="GO:0000993">
    <property type="term" value="F:RNA polymerase II complex binding"/>
    <property type="evidence" value="ECO:0007669"/>
    <property type="project" value="TreeGrafter"/>
</dbReference>
<accession>A0A1A9W0E2</accession>
<evidence type="ECO:0000256" key="2">
    <source>
        <dbReference type="ARBA" id="ARBA00022553"/>
    </source>
</evidence>